<accession>A0A699YPD4</accession>
<keyword evidence="2" id="KW-1185">Reference proteome</keyword>
<organism evidence="1 2">
    <name type="scientific">Haematococcus lacustris</name>
    <name type="common">Green alga</name>
    <name type="synonym">Haematococcus pluvialis</name>
    <dbReference type="NCBI Taxonomy" id="44745"/>
    <lineage>
        <taxon>Eukaryota</taxon>
        <taxon>Viridiplantae</taxon>
        <taxon>Chlorophyta</taxon>
        <taxon>core chlorophytes</taxon>
        <taxon>Chlorophyceae</taxon>
        <taxon>CS clade</taxon>
        <taxon>Chlamydomonadales</taxon>
        <taxon>Haematococcaceae</taxon>
        <taxon>Haematococcus</taxon>
    </lineage>
</organism>
<reference evidence="1 2" key="1">
    <citation type="submission" date="2020-02" db="EMBL/GenBank/DDBJ databases">
        <title>Draft genome sequence of Haematococcus lacustris strain NIES-144.</title>
        <authorList>
            <person name="Morimoto D."/>
            <person name="Nakagawa S."/>
            <person name="Yoshida T."/>
            <person name="Sawayama S."/>
        </authorList>
    </citation>
    <scope>NUCLEOTIDE SEQUENCE [LARGE SCALE GENOMIC DNA]</scope>
    <source>
        <strain evidence="1 2">NIES-144</strain>
    </source>
</reference>
<gene>
    <name evidence="1" type="ORF">HaLaN_04818</name>
</gene>
<name>A0A699YPD4_HAELA</name>
<dbReference type="EMBL" id="BLLF01000250">
    <property type="protein sequence ID" value="GFH09638.1"/>
    <property type="molecule type" value="Genomic_DNA"/>
</dbReference>
<dbReference type="AlphaFoldDB" id="A0A699YPD4"/>
<protein>
    <submittedName>
        <fullName evidence="1">Uncharacterized protein</fullName>
    </submittedName>
</protein>
<evidence type="ECO:0000313" key="1">
    <source>
        <dbReference type="EMBL" id="GFH09638.1"/>
    </source>
</evidence>
<evidence type="ECO:0000313" key="2">
    <source>
        <dbReference type="Proteomes" id="UP000485058"/>
    </source>
</evidence>
<proteinExistence type="predicted"/>
<sequence length="72" mass="7264">MACTTPRIDVYDHSQGSAAPAYALSPAITALGSDYCFFGLGCGAVAVYSLATGKSSCLAPSLSHAHATRIAV</sequence>
<comment type="caution">
    <text evidence="1">The sequence shown here is derived from an EMBL/GenBank/DDBJ whole genome shotgun (WGS) entry which is preliminary data.</text>
</comment>
<dbReference type="Proteomes" id="UP000485058">
    <property type="component" value="Unassembled WGS sequence"/>
</dbReference>
<feature type="non-terminal residue" evidence="1">
    <location>
        <position position="1"/>
    </location>
</feature>